<dbReference type="Proteomes" id="UP000825935">
    <property type="component" value="Chromosome 25"/>
</dbReference>
<dbReference type="OMA" id="FAYRTVV"/>
<evidence type="ECO:0000256" key="4">
    <source>
        <dbReference type="ARBA" id="ARBA00022833"/>
    </source>
</evidence>
<evidence type="ECO:0000256" key="7">
    <source>
        <dbReference type="ARBA" id="ARBA00023242"/>
    </source>
</evidence>
<evidence type="ECO:0000256" key="2">
    <source>
        <dbReference type="ARBA" id="ARBA00006911"/>
    </source>
</evidence>
<dbReference type="AlphaFoldDB" id="A0A8T2RQA4"/>
<gene>
    <name evidence="8" type="ORF">KP509_25G035200</name>
</gene>
<dbReference type="PANTHER" id="PTHR31604:SF30">
    <property type="entry name" value="PROTEIN LATERAL ROOT PRIMORDIUM 1"/>
    <property type="match status" value="1"/>
</dbReference>
<dbReference type="NCBIfam" id="TIGR01624">
    <property type="entry name" value="LRP1_Cterm"/>
    <property type="match status" value="1"/>
</dbReference>
<dbReference type="InterPro" id="IPR006511">
    <property type="entry name" value="SHI_C"/>
</dbReference>
<keyword evidence="3" id="KW-0479">Metal-binding</keyword>
<dbReference type="Pfam" id="PF05142">
    <property type="entry name" value="DUF702"/>
    <property type="match status" value="1"/>
</dbReference>
<dbReference type="GO" id="GO:0003700">
    <property type="term" value="F:DNA-binding transcription factor activity"/>
    <property type="evidence" value="ECO:0007669"/>
    <property type="project" value="InterPro"/>
</dbReference>
<evidence type="ECO:0000313" key="9">
    <source>
        <dbReference type="Proteomes" id="UP000825935"/>
    </source>
</evidence>
<name>A0A8T2RQA4_CERRI</name>
<comment type="caution">
    <text evidence="8">The sequence shown here is derived from an EMBL/GenBank/DDBJ whole genome shotgun (WGS) entry which is preliminary data.</text>
</comment>
<dbReference type="GO" id="GO:0045893">
    <property type="term" value="P:positive regulation of DNA-templated transcription"/>
    <property type="evidence" value="ECO:0007669"/>
    <property type="project" value="TreeGrafter"/>
</dbReference>
<dbReference type="GO" id="GO:0003677">
    <property type="term" value="F:DNA binding"/>
    <property type="evidence" value="ECO:0007669"/>
    <property type="project" value="UniProtKB-KW"/>
</dbReference>
<keyword evidence="4" id="KW-0862">Zinc</keyword>
<dbReference type="PANTHER" id="PTHR31604">
    <property type="entry name" value="PROTEIN LATERAL ROOT PRIMORDIUM 1"/>
    <property type="match status" value="1"/>
</dbReference>
<evidence type="ECO:0000256" key="1">
    <source>
        <dbReference type="ARBA" id="ARBA00004123"/>
    </source>
</evidence>
<dbReference type="GO" id="GO:0005634">
    <property type="term" value="C:nucleus"/>
    <property type="evidence" value="ECO:0007669"/>
    <property type="project" value="UniProtKB-SubCell"/>
</dbReference>
<keyword evidence="6" id="KW-0010">Activator</keyword>
<evidence type="ECO:0000256" key="6">
    <source>
        <dbReference type="ARBA" id="ARBA00023159"/>
    </source>
</evidence>
<protein>
    <submittedName>
        <fullName evidence="8">Uncharacterized protein</fullName>
    </submittedName>
</protein>
<dbReference type="NCBIfam" id="TIGR01623">
    <property type="entry name" value="put_zinc_LRP1"/>
    <property type="match status" value="1"/>
</dbReference>
<comment type="subcellular location">
    <subcellularLocation>
        <location evidence="1">Nucleus</location>
    </subcellularLocation>
</comment>
<sequence length="283" mass="30557">MVDMELLSSRGMEADQSQARQIIQLHQAQQQQQQQQQLRPMQVESMLMRQRSSSGNSVTCQDCGNQAKKDCLHSRCRTCCKSRGFECSTHVRSTWVPAAKRRERQHAELAAMAAGQPVPRSKRARSLAIAAGAAAHYGHLQHPHPAASGFTSTSTGSPARTSDFNAALVPLAHVQDSFYARALPQEVKAHAIFQCVRLTGLADGQDEFAYRTVVRIGGRIFRGLLHDQGASGRNVPAPGIPELQLGGRTTTAALSSALIDLAGIYGAHGNTLLGKETNLPGPF</sequence>
<evidence type="ECO:0000256" key="3">
    <source>
        <dbReference type="ARBA" id="ARBA00022723"/>
    </source>
</evidence>
<dbReference type="EMBL" id="CM035430">
    <property type="protein sequence ID" value="KAH7298280.1"/>
    <property type="molecule type" value="Genomic_DNA"/>
</dbReference>
<dbReference type="InterPro" id="IPR006510">
    <property type="entry name" value="Znf_LRP1"/>
</dbReference>
<evidence type="ECO:0000256" key="5">
    <source>
        <dbReference type="ARBA" id="ARBA00023125"/>
    </source>
</evidence>
<dbReference type="OrthoDB" id="1913243at2759"/>
<keyword evidence="5" id="KW-0238">DNA-binding</keyword>
<reference evidence="8" key="1">
    <citation type="submission" date="2021-08" db="EMBL/GenBank/DDBJ databases">
        <title>WGS assembly of Ceratopteris richardii.</title>
        <authorList>
            <person name="Marchant D.B."/>
            <person name="Chen G."/>
            <person name="Jenkins J."/>
            <person name="Shu S."/>
            <person name="Leebens-Mack J."/>
            <person name="Grimwood J."/>
            <person name="Schmutz J."/>
            <person name="Soltis P."/>
            <person name="Soltis D."/>
            <person name="Chen Z.-H."/>
        </authorList>
    </citation>
    <scope>NUCLEOTIDE SEQUENCE</scope>
    <source>
        <strain evidence="8">Whitten #5841</strain>
        <tissue evidence="8">Leaf</tissue>
    </source>
</reference>
<evidence type="ECO:0000313" key="8">
    <source>
        <dbReference type="EMBL" id="KAH7298280.1"/>
    </source>
</evidence>
<dbReference type="InterPro" id="IPR007818">
    <property type="entry name" value="SHI"/>
</dbReference>
<keyword evidence="9" id="KW-1185">Reference proteome</keyword>
<accession>A0A8T2RQA4</accession>
<proteinExistence type="inferred from homology"/>
<keyword evidence="7" id="KW-0539">Nucleus</keyword>
<dbReference type="GO" id="GO:0046872">
    <property type="term" value="F:metal ion binding"/>
    <property type="evidence" value="ECO:0007669"/>
    <property type="project" value="UniProtKB-KW"/>
</dbReference>
<comment type="similarity">
    <text evidence="2">Belongs to the SHI protein family.</text>
</comment>
<organism evidence="8 9">
    <name type="scientific">Ceratopteris richardii</name>
    <name type="common">Triangle waterfern</name>
    <dbReference type="NCBI Taxonomy" id="49495"/>
    <lineage>
        <taxon>Eukaryota</taxon>
        <taxon>Viridiplantae</taxon>
        <taxon>Streptophyta</taxon>
        <taxon>Embryophyta</taxon>
        <taxon>Tracheophyta</taxon>
        <taxon>Polypodiopsida</taxon>
        <taxon>Polypodiidae</taxon>
        <taxon>Polypodiales</taxon>
        <taxon>Pteridineae</taxon>
        <taxon>Pteridaceae</taxon>
        <taxon>Parkerioideae</taxon>
        <taxon>Ceratopteris</taxon>
    </lineage>
</organism>